<organism evidence="1 2">
    <name type="scientific">Mesorhizobium tianshanense</name>
    <dbReference type="NCBI Taxonomy" id="39844"/>
    <lineage>
        <taxon>Bacteria</taxon>
        <taxon>Pseudomonadati</taxon>
        <taxon>Pseudomonadota</taxon>
        <taxon>Alphaproteobacteria</taxon>
        <taxon>Hyphomicrobiales</taxon>
        <taxon>Phyllobacteriaceae</taxon>
        <taxon>Mesorhizobium</taxon>
    </lineage>
</organism>
<evidence type="ECO:0000313" key="2">
    <source>
        <dbReference type="Proteomes" id="UP000317122"/>
    </source>
</evidence>
<dbReference type="SUPFAM" id="SSF102546">
    <property type="entry name" value="RbsD-like"/>
    <property type="match status" value="1"/>
</dbReference>
<evidence type="ECO:0000313" key="1">
    <source>
        <dbReference type="EMBL" id="TWI34782.1"/>
    </source>
</evidence>
<keyword evidence="2" id="KW-1185">Reference proteome</keyword>
<dbReference type="Proteomes" id="UP000317122">
    <property type="component" value="Unassembled WGS sequence"/>
</dbReference>
<dbReference type="GO" id="GO:0005996">
    <property type="term" value="P:monosaccharide metabolic process"/>
    <property type="evidence" value="ECO:0007669"/>
    <property type="project" value="InterPro"/>
</dbReference>
<reference evidence="1 2" key="1">
    <citation type="journal article" date="2015" name="Stand. Genomic Sci.">
        <title>Genomic Encyclopedia of Bacterial and Archaeal Type Strains, Phase III: the genomes of soil and plant-associated and newly described type strains.</title>
        <authorList>
            <person name="Whitman W.B."/>
            <person name="Woyke T."/>
            <person name="Klenk H.P."/>
            <person name="Zhou Y."/>
            <person name="Lilburn T.G."/>
            <person name="Beck B.J."/>
            <person name="De Vos P."/>
            <person name="Vandamme P."/>
            <person name="Eisen J.A."/>
            <person name="Garrity G."/>
            <person name="Hugenholtz P."/>
            <person name="Kyrpides N.C."/>
        </authorList>
    </citation>
    <scope>NUCLEOTIDE SEQUENCE [LARGE SCALE GENOMIC DNA]</scope>
    <source>
        <strain evidence="1 2">CGMCC 1.2546</strain>
    </source>
</reference>
<dbReference type="GO" id="GO:0016853">
    <property type="term" value="F:isomerase activity"/>
    <property type="evidence" value="ECO:0007669"/>
    <property type="project" value="InterPro"/>
</dbReference>
<proteinExistence type="predicted"/>
<dbReference type="GO" id="GO:0048029">
    <property type="term" value="F:monosaccharide binding"/>
    <property type="evidence" value="ECO:0007669"/>
    <property type="project" value="InterPro"/>
</dbReference>
<dbReference type="InterPro" id="IPR023750">
    <property type="entry name" value="RbsD-like_sf"/>
</dbReference>
<dbReference type="AlphaFoldDB" id="A0A562NRF3"/>
<gene>
    <name evidence="1" type="ORF">IQ26_03440</name>
</gene>
<dbReference type="EMBL" id="VLKT01000020">
    <property type="protein sequence ID" value="TWI34782.1"/>
    <property type="molecule type" value="Genomic_DNA"/>
</dbReference>
<sequence>METIRAKHAPDRKMVALASADFYLRIRFTHAIVATREPRLYASIIIRKDDIYPPENRKS</sequence>
<accession>A0A562NRF3</accession>
<protein>
    <submittedName>
        <fullName evidence="1">L-fucose mutarotase</fullName>
    </submittedName>
</protein>
<name>A0A562NRF3_9HYPH</name>
<dbReference type="Gene3D" id="3.40.1650.10">
    <property type="entry name" value="RbsD-like domain"/>
    <property type="match status" value="1"/>
</dbReference>
<comment type="caution">
    <text evidence="1">The sequence shown here is derived from an EMBL/GenBank/DDBJ whole genome shotgun (WGS) entry which is preliminary data.</text>
</comment>
<dbReference type="RefSeq" id="WP_240547155.1">
    <property type="nucleotide sequence ID" value="NZ_BSPF01000111.1"/>
</dbReference>